<name>Q2HF02_CHAGB</name>
<gene>
    <name evidence="2" type="ORF">CHGG_01202</name>
</gene>
<feature type="compositionally biased region" description="Polar residues" evidence="1">
    <location>
        <begin position="12"/>
        <end position="21"/>
    </location>
</feature>
<feature type="compositionally biased region" description="Acidic residues" evidence="1">
    <location>
        <begin position="225"/>
        <end position="239"/>
    </location>
</feature>
<dbReference type="Proteomes" id="UP000001056">
    <property type="component" value="Unassembled WGS sequence"/>
</dbReference>
<dbReference type="EMBL" id="CH408029">
    <property type="protein sequence ID" value="EAQ92967.1"/>
    <property type="molecule type" value="Genomic_DNA"/>
</dbReference>
<organism evidence="2 3">
    <name type="scientific">Chaetomium globosum (strain ATCC 6205 / CBS 148.51 / DSM 1962 / NBRC 6347 / NRRL 1970)</name>
    <name type="common">Soil fungus</name>
    <dbReference type="NCBI Taxonomy" id="306901"/>
    <lineage>
        <taxon>Eukaryota</taxon>
        <taxon>Fungi</taxon>
        <taxon>Dikarya</taxon>
        <taxon>Ascomycota</taxon>
        <taxon>Pezizomycotina</taxon>
        <taxon>Sordariomycetes</taxon>
        <taxon>Sordariomycetidae</taxon>
        <taxon>Sordariales</taxon>
        <taxon>Chaetomiaceae</taxon>
        <taxon>Chaetomium</taxon>
    </lineage>
</organism>
<dbReference type="RefSeq" id="XP_001220423.1">
    <property type="nucleotide sequence ID" value="XM_001220422.1"/>
</dbReference>
<feature type="region of interest" description="Disordered" evidence="1">
    <location>
        <begin position="451"/>
        <end position="672"/>
    </location>
</feature>
<accession>Q2HF02</accession>
<dbReference type="PANTHER" id="PTHR38166:SF1">
    <property type="entry name" value="C2H2-TYPE DOMAIN-CONTAINING PROTEIN"/>
    <property type="match status" value="1"/>
</dbReference>
<sequence>MHEIRALSALLKQTSISSPSGGQHRRGSASLDASRLHRHRRVYSNDLSRWHRNASWIRGISQTSDFGSIEEDDEDLRQYRQEVDDTVPNPDKEKTPEVAAPSTVANGEEEDVATPLPETYDAPELDVDGSSTPQADRVAKQLLNTEFDLFLGSSEPPQEVVDAVCKCLEDISLSIRSARSMGVLPPVTTAAQSAESASPGSFGYSSRQKGRTSGANQKKRPMGYQEEDDEEFQDDEEDGFGVAGRNDTGHRKRPKVEQYPCPFRKRSPYRFNCREWEFCAKAPFKTMSELKKHIIKYHQQQHEPLAYVCPRCHEGFVRAEELKSHFMAPRDEVCDVKEGPTPPSEIVGITPRMMERLRSRMEHFDWDKLWRALFPDDLEVPDPDFEPIVELHEVNHEYGLLLPEFSKSLASIIRTLLPGTDVAHLHLLQRLNDNLDRLFSEFFATTFDRARTNASGPTNPQVQRAATDTPSPAPSQASSIPNSQPPSLPTKAANLRRPILPNMNPAHRLSGWSSTDTASSSARYSTSTSSTSLGQSNRESMVSDVSTLSSNMPPLPPTPIHHHHRLQHTFPIHPSSQTPLREGSPSTTTTLPSTFPSTRLPSRNPPAPLRQRPTTQSPLLHELTMSTHTTHRRQGEARQEEEPTTMTASSGTSASTIASTSASASASPRDLHDSAVSGLGGTGCCFKCLDGMGDGLCRCGGGGGGVGGGSLPFVGGAAAAAAVYGQEGGHEMYRDHLQGQGGGGGYLFELEGLGSEGFDDVMMGRF</sequence>
<feature type="compositionally biased region" description="Polar residues" evidence="1">
    <location>
        <begin position="191"/>
        <end position="216"/>
    </location>
</feature>
<feature type="region of interest" description="Disordered" evidence="1">
    <location>
        <begin position="191"/>
        <end position="255"/>
    </location>
</feature>
<feature type="compositionally biased region" description="Polar residues" evidence="1">
    <location>
        <begin position="533"/>
        <end position="552"/>
    </location>
</feature>
<dbReference type="VEuPathDB" id="FungiDB:CHGG_01202"/>
<feature type="compositionally biased region" description="Polar residues" evidence="1">
    <location>
        <begin position="612"/>
        <end position="628"/>
    </location>
</feature>
<dbReference type="OMA" id="QHEPLAY"/>
<feature type="region of interest" description="Disordered" evidence="1">
    <location>
        <begin position="12"/>
        <end position="33"/>
    </location>
</feature>
<evidence type="ECO:0000313" key="2">
    <source>
        <dbReference type="EMBL" id="EAQ92967.1"/>
    </source>
</evidence>
<protein>
    <recommendedName>
        <fullName evidence="4">C2H2-type domain-containing protein</fullName>
    </recommendedName>
</protein>
<evidence type="ECO:0000256" key="1">
    <source>
        <dbReference type="SAM" id="MobiDB-lite"/>
    </source>
</evidence>
<proteinExistence type="predicted"/>
<evidence type="ECO:0008006" key="4">
    <source>
        <dbReference type="Google" id="ProtNLM"/>
    </source>
</evidence>
<feature type="region of interest" description="Disordered" evidence="1">
    <location>
        <begin position="84"/>
        <end position="112"/>
    </location>
</feature>
<dbReference type="STRING" id="306901.Q2HF02"/>
<dbReference type="Gene3D" id="3.30.160.60">
    <property type="entry name" value="Classic Zinc Finger"/>
    <property type="match status" value="1"/>
</dbReference>
<feature type="compositionally biased region" description="Low complexity" evidence="1">
    <location>
        <begin position="584"/>
        <end position="602"/>
    </location>
</feature>
<reference evidence="3" key="1">
    <citation type="journal article" date="2015" name="Genome Announc.">
        <title>Draft genome sequence of the cellulolytic fungus Chaetomium globosum.</title>
        <authorList>
            <person name="Cuomo C.A."/>
            <person name="Untereiner W.A."/>
            <person name="Ma L.-J."/>
            <person name="Grabherr M."/>
            <person name="Birren B.W."/>
        </authorList>
    </citation>
    <scope>NUCLEOTIDE SEQUENCE [LARGE SCALE GENOMIC DNA]</scope>
    <source>
        <strain evidence="3">ATCC 6205 / CBS 148.51 / DSM 1962 / NBRC 6347 / NRRL 1970</strain>
    </source>
</reference>
<dbReference type="AlphaFoldDB" id="Q2HF02"/>
<dbReference type="eggNOG" id="ENOG502T61C">
    <property type="taxonomic scope" value="Eukaryota"/>
</dbReference>
<keyword evidence="3" id="KW-1185">Reference proteome</keyword>
<dbReference type="OrthoDB" id="610608at2759"/>
<feature type="compositionally biased region" description="Low complexity" evidence="1">
    <location>
        <begin position="513"/>
        <end position="532"/>
    </location>
</feature>
<dbReference type="HOGENOM" id="CLU_364457_0_0_1"/>
<feature type="compositionally biased region" description="Low complexity" evidence="1">
    <location>
        <begin position="644"/>
        <end position="667"/>
    </location>
</feature>
<feature type="compositionally biased region" description="Polar residues" evidence="1">
    <location>
        <begin position="452"/>
        <end position="469"/>
    </location>
</feature>
<dbReference type="InParanoid" id="Q2HF02"/>
<dbReference type="GeneID" id="4387447"/>
<evidence type="ECO:0000313" key="3">
    <source>
        <dbReference type="Proteomes" id="UP000001056"/>
    </source>
</evidence>
<dbReference type="PANTHER" id="PTHR38166">
    <property type="entry name" value="C2H2-TYPE DOMAIN-CONTAINING PROTEIN-RELATED"/>
    <property type="match status" value="1"/>
</dbReference>